<dbReference type="PANTHER" id="PTHR48099:SF5">
    <property type="entry name" value="C-1-TETRAHYDROFOLATE SYNTHASE, CYTOPLASMIC"/>
    <property type="match status" value="1"/>
</dbReference>
<dbReference type="EMBL" id="AZGC01000039">
    <property type="protein sequence ID" value="KRL93952.1"/>
    <property type="molecule type" value="Genomic_DNA"/>
</dbReference>
<evidence type="ECO:0000256" key="10">
    <source>
        <dbReference type="ARBA" id="ARBA00023167"/>
    </source>
</evidence>
<dbReference type="HAMAP" id="MF_01576">
    <property type="entry name" value="THF_DHG_CYH"/>
    <property type="match status" value="1"/>
</dbReference>
<dbReference type="PROSITE" id="PS00767">
    <property type="entry name" value="THF_DHG_CYH_2"/>
    <property type="match status" value="1"/>
</dbReference>
<evidence type="ECO:0000256" key="2">
    <source>
        <dbReference type="ARBA" id="ARBA00011738"/>
    </source>
</evidence>
<dbReference type="InterPro" id="IPR020630">
    <property type="entry name" value="THF_DH/CycHdrlase_cat_dom"/>
</dbReference>
<dbReference type="InterPro" id="IPR020631">
    <property type="entry name" value="THF_DH/CycHdrlase_NAD-bd_dom"/>
</dbReference>
<dbReference type="Proteomes" id="UP000051084">
    <property type="component" value="Unassembled WGS sequence"/>
</dbReference>
<evidence type="ECO:0000256" key="9">
    <source>
        <dbReference type="ARBA" id="ARBA00023102"/>
    </source>
</evidence>
<dbReference type="InterPro" id="IPR036291">
    <property type="entry name" value="NAD(P)-bd_dom_sf"/>
</dbReference>
<dbReference type="GO" id="GO:0000105">
    <property type="term" value="P:L-histidine biosynthetic process"/>
    <property type="evidence" value="ECO:0007669"/>
    <property type="project" value="UniProtKB-KW"/>
</dbReference>
<evidence type="ECO:0000256" key="1">
    <source>
        <dbReference type="ARBA" id="ARBA00004777"/>
    </source>
</evidence>
<protein>
    <recommendedName>
        <fullName evidence="12">Bifunctional protein FolD</fullName>
    </recommendedName>
    <domain>
        <recommendedName>
            <fullName evidence="12">Methylenetetrahydrofolate dehydrogenase</fullName>
            <ecNumber evidence="12">1.5.1.5</ecNumber>
        </recommendedName>
    </domain>
    <domain>
        <recommendedName>
            <fullName evidence="12">Methenyltetrahydrofolate cyclohydrolase</fullName>
            <ecNumber evidence="12">3.5.4.9</ecNumber>
        </recommendedName>
    </domain>
</protein>
<dbReference type="Gene3D" id="3.40.50.10860">
    <property type="entry name" value="Leucine Dehydrogenase, chain A, domain 1"/>
    <property type="match status" value="1"/>
</dbReference>
<comment type="caution">
    <text evidence="12">Lacks conserved residue(s) required for the propagation of feature annotation.</text>
</comment>
<evidence type="ECO:0000256" key="7">
    <source>
        <dbReference type="ARBA" id="ARBA00022857"/>
    </source>
</evidence>
<evidence type="ECO:0000256" key="6">
    <source>
        <dbReference type="ARBA" id="ARBA00022801"/>
    </source>
</evidence>
<dbReference type="GO" id="GO:0006164">
    <property type="term" value="P:purine nucleotide biosynthetic process"/>
    <property type="evidence" value="ECO:0007669"/>
    <property type="project" value="UniProtKB-KW"/>
</dbReference>
<dbReference type="GO" id="GO:0005829">
    <property type="term" value="C:cytosol"/>
    <property type="evidence" value="ECO:0007669"/>
    <property type="project" value="TreeGrafter"/>
</dbReference>
<feature type="domain" description="Tetrahydrofolate dehydrogenase/cyclohydrolase catalytic" evidence="13">
    <location>
        <begin position="4"/>
        <end position="118"/>
    </location>
</feature>
<evidence type="ECO:0000313" key="15">
    <source>
        <dbReference type="EMBL" id="KRL93952.1"/>
    </source>
</evidence>
<dbReference type="Pfam" id="PF00763">
    <property type="entry name" value="THF_DHG_CYH"/>
    <property type="match status" value="1"/>
</dbReference>
<dbReference type="Pfam" id="PF02882">
    <property type="entry name" value="THF_DHG_CYH_C"/>
    <property type="match status" value="1"/>
</dbReference>
<keyword evidence="5 12" id="KW-0658">Purine biosynthesis</keyword>
<dbReference type="CDD" id="cd01080">
    <property type="entry name" value="NAD_bind_m-THF_DH_Cyclohyd"/>
    <property type="match status" value="1"/>
</dbReference>
<evidence type="ECO:0000259" key="14">
    <source>
        <dbReference type="Pfam" id="PF02882"/>
    </source>
</evidence>
<dbReference type="FunFam" id="3.40.50.10860:FF:000005">
    <property type="entry name" value="C-1-tetrahydrofolate synthase, cytoplasmic, putative"/>
    <property type="match status" value="1"/>
</dbReference>
<keyword evidence="9 12" id="KW-0368">Histidine biosynthesis</keyword>
<keyword evidence="4 12" id="KW-0028">Amino-acid biosynthesis</keyword>
<reference evidence="15 16" key="1">
    <citation type="journal article" date="2015" name="Genome Announc.">
        <title>Expanding the biotechnology potential of lactobacilli through comparative genomics of 213 strains and associated genera.</title>
        <authorList>
            <person name="Sun Z."/>
            <person name="Harris H.M."/>
            <person name="McCann A."/>
            <person name="Guo C."/>
            <person name="Argimon S."/>
            <person name="Zhang W."/>
            <person name="Yang X."/>
            <person name="Jeffery I.B."/>
            <person name="Cooney J.C."/>
            <person name="Kagawa T.F."/>
            <person name="Liu W."/>
            <person name="Song Y."/>
            <person name="Salvetti E."/>
            <person name="Wrobel A."/>
            <person name="Rasinkangas P."/>
            <person name="Parkhill J."/>
            <person name="Rea M.C."/>
            <person name="O'Sullivan O."/>
            <person name="Ritari J."/>
            <person name="Douillard F.P."/>
            <person name="Paul Ross R."/>
            <person name="Yang R."/>
            <person name="Briner A.E."/>
            <person name="Felis G.E."/>
            <person name="de Vos W.M."/>
            <person name="Barrangou R."/>
            <person name="Klaenhammer T.R."/>
            <person name="Caufield P.W."/>
            <person name="Cui Y."/>
            <person name="Zhang H."/>
            <person name="O'Toole P.W."/>
        </authorList>
    </citation>
    <scope>NUCLEOTIDE SEQUENCE [LARGE SCALE GENOMIC DNA]</scope>
    <source>
        <strain evidence="15 16">DSM 18793</strain>
    </source>
</reference>
<comment type="function">
    <text evidence="12">Catalyzes the oxidation of 5,10-methylenetetrahydrofolate to 5,10-methenyltetrahydrofolate and then the hydrolysis of 5,10-methenyltetrahydrofolate to 10-formyltetrahydrofolate.</text>
</comment>
<proteinExistence type="inferred from homology"/>
<dbReference type="EC" id="3.5.4.9" evidence="12"/>
<dbReference type="Gene3D" id="3.40.50.720">
    <property type="entry name" value="NAD(P)-binding Rossmann-like Domain"/>
    <property type="match status" value="1"/>
</dbReference>
<dbReference type="UniPathway" id="UPA00193"/>
<name>A0A0R1UKU4_9LACO</name>
<evidence type="ECO:0000256" key="3">
    <source>
        <dbReference type="ARBA" id="ARBA00022563"/>
    </source>
</evidence>
<dbReference type="GO" id="GO:0004488">
    <property type="term" value="F:methylenetetrahydrofolate dehydrogenase (NADP+) activity"/>
    <property type="evidence" value="ECO:0007669"/>
    <property type="project" value="UniProtKB-UniRule"/>
</dbReference>
<comment type="subunit">
    <text evidence="2 12">Homodimer.</text>
</comment>
<feature type="domain" description="Tetrahydrofolate dehydrogenase/cyclohydrolase NAD(P)-binding" evidence="14">
    <location>
        <begin position="140"/>
        <end position="279"/>
    </location>
</feature>
<evidence type="ECO:0000259" key="13">
    <source>
        <dbReference type="Pfam" id="PF00763"/>
    </source>
</evidence>
<dbReference type="InterPro" id="IPR000672">
    <property type="entry name" value="THF_DH/CycHdrlase"/>
</dbReference>
<accession>A0A0R1UKU4</accession>
<dbReference type="STRING" id="417373.GCA_001570685_00512"/>
<organism evidence="15 16">
    <name type="scientific">Limosilactobacillus equigenerosi DSM 18793 = JCM 14505</name>
    <dbReference type="NCBI Taxonomy" id="1423742"/>
    <lineage>
        <taxon>Bacteria</taxon>
        <taxon>Bacillati</taxon>
        <taxon>Bacillota</taxon>
        <taxon>Bacilli</taxon>
        <taxon>Lactobacillales</taxon>
        <taxon>Lactobacillaceae</taxon>
        <taxon>Limosilactobacillus</taxon>
    </lineage>
</organism>
<dbReference type="GO" id="GO:0004477">
    <property type="term" value="F:methenyltetrahydrofolate cyclohydrolase activity"/>
    <property type="evidence" value="ECO:0007669"/>
    <property type="project" value="UniProtKB-UniRule"/>
</dbReference>
<keyword evidence="11 12" id="KW-0511">Multifunctional enzyme</keyword>
<comment type="catalytic activity">
    <reaction evidence="12">
        <text>(6R)-5,10-methenyltetrahydrofolate + H2O = (6R)-10-formyltetrahydrofolate + H(+)</text>
        <dbReference type="Rhea" id="RHEA:23700"/>
        <dbReference type="ChEBI" id="CHEBI:15377"/>
        <dbReference type="ChEBI" id="CHEBI:15378"/>
        <dbReference type="ChEBI" id="CHEBI:57455"/>
        <dbReference type="ChEBI" id="CHEBI:195366"/>
        <dbReference type="EC" id="3.5.4.9"/>
    </reaction>
</comment>
<sequence>MTNLDGRAVARQLNQMTKLKADALRQQGIIPSLAIIMVGTNPASLVYTRNKERLATELGIQVEMKTLPATATEPEVAAAIEDCNQDPQIDGIILQSPLPNGLPEDQLSQLILPAKDVDGLHATNLGKLVQHQAGDYPIAATPQGIMGLLASYDLAVTGKRVVIIGRSRLVGLPLAALMQNAGATVTVAHRQTQDLTTLTRQADILVVATGQPELVTVPMVKDGAIVIDVGINRVAGQLVGDVDYESVAPLASWITPVPGGVGPMTVASVLSQTVQLAQRRGAR</sequence>
<evidence type="ECO:0000313" key="16">
    <source>
        <dbReference type="Proteomes" id="UP000051084"/>
    </source>
</evidence>
<feature type="binding site" evidence="12">
    <location>
        <position position="231"/>
    </location>
    <ligand>
        <name>NADP(+)</name>
        <dbReference type="ChEBI" id="CHEBI:58349"/>
    </ligand>
</feature>
<keyword evidence="7 12" id="KW-0521">NADP</keyword>
<evidence type="ECO:0000256" key="5">
    <source>
        <dbReference type="ARBA" id="ARBA00022755"/>
    </source>
</evidence>
<dbReference type="InterPro" id="IPR020867">
    <property type="entry name" value="THF_DH/CycHdrlase_CS"/>
</dbReference>
<comment type="similarity">
    <text evidence="12">Belongs to the tetrahydrofolate dehydrogenase/cyclohydrolase family.</text>
</comment>
<evidence type="ECO:0000256" key="4">
    <source>
        <dbReference type="ARBA" id="ARBA00022605"/>
    </source>
</evidence>
<dbReference type="EC" id="1.5.1.5" evidence="12"/>
<dbReference type="SUPFAM" id="SSF53223">
    <property type="entry name" value="Aminoacid dehydrogenase-like, N-terminal domain"/>
    <property type="match status" value="1"/>
</dbReference>
<comment type="catalytic activity">
    <reaction evidence="12">
        <text>(6R)-5,10-methylene-5,6,7,8-tetrahydrofolate + NADP(+) = (6R)-5,10-methenyltetrahydrofolate + NADPH</text>
        <dbReference type="Rhea" id="RHEA:22812"/>
        <dbReference type="ChEBI" id="CHEBI:15636"/>
        <dbReference type="ChEBI" id="CHEBI:57455"/>
        <dbReference type="ChEBI" id="CHEBI:57783"/>
        <dbReference type="ChEBI" id="CHEBI:58349"/>
        <dbReference type="EC" id="1.5.1.5"/>
    </reaction>
</comment>
<dbReference type="PANTHER" id="PTHR48099">
    <property type="entry name" value="C-1-TETRAHYDROFOLATE SYNTHASE, CYTOPLASMIC-RELATED"/>
    <property type="match status" value="1"/>
</dbReference>
<dbReference type="OrthoDB" id="9803580at2"/>
<keyword evidence="3 12" id="KW-0554">One-carbon metabolism</keyword>
<dbReference type="RefSeq" id="WP_054652897.1">
    <property type="nucleotide sequence ID" value="NZ_AZGC01000039.1"/>
</dbReference>
<dbReference type="GO" id="GO:0009086">
    <property type="term" value="P:methionine biosynthetic process"/>
    <property type="evidence" value="ECO:0007669"/>
    <property type="project" value="UniProtKB-KW"/>
</dbReference>
<dbReference type="SUPFAM" id="SSF51735">
    <property type="entry name" value="NAD(P)-binding Rossmann-fold domains"/>
    <property type="match status" value="1"/>
</dbReference>
<keyword evidence="10 12" id="KW-0486">Methionine biosynthesis</keyword>
<dbReference type="InterPro" id="IPR046346">
    <property type="entry name" value="Aminoacid_DH-like_N_sf"/>
</dbReference>
<dbReference type="AlphaFoldDB" id="A0A0R1UKU4"/>
<evidence type="ECO:0000256" key="12">
    <source>
        <dbReference type="HAMAP-Rule" id="MF_01576"/>
    </source>
</evidence>
<gene>
    <name evidence="12" type="primary">folD</name>
    <name evidence="15" type="ORF">FC21_GL001423</name>
</gene>
<keyword evidence="8 12" id="KW-0560">Oxidoreductase</keyword>
<evidence type="ECO:0000256" key="8">
    <source>
        <dbReference type="ARBA" id="ARBA00023002"/>
    </source>
</evidence>
<dbReference type="FunFam" id="3.40.50.720:FF:000094">
    <property type="entry name" value="Bifunctional protein FolD"/>
    <property type="match status" value="1"/>
</dbReference>
<feature type="binding site" evidence="12">
    <location>
        <begin position="165"/>
        <end position="167"/>
    </location>
    <ligand>
        <name>NADP(+)</name>
        <dbReference type="ChEBI" id="CHEBI:58349"/>
    </ligand>
</feature>
<comment type="caution">
    <text evidence="15">The sequence shown here is derived from an EMBL/GenBank/DDBJ whole genome shotgun (WGS) entry which is preliminary data.</text>
</comment>
<keyword evidence="6 12" id="KW-0378">Hydrolase</keyword>
<keyword evidence="16" id="KW-1185">Reference proteome</keyword>
<dbReference type="PATRIC" id="fig|1423742.4.peg.1475"/>
<comment type="pathway">
    <text evidence="1 12">One-carbon metabolism; tetrahydrofolate interconversion.</text>
</comment>
<dbReference type="PRINTS" id="PR00085">
    <property type="entry name" value="THFDHDRGNASE"/>
</dbReference>
<evidence type="ECO:0000256" key="11">
    <source>
        <dbReference type="ARBA" id="ARBA00023268"/>
    </source>
</evidence>
<dbReference type="GO" id="GO:0035999">
    <property type="term" value="P:tetrahydrofolate interconversion"/>
    <property type="evidence" value="ECO:0007669"/>
    <property type="project" value="UniProtKB-UniRule"/>
</dbReference>